<keyword evidence="4" id="KW-1185">Reference proteome</keyword>
<evidence type="ECO:0000259" key="2">
    <source>
        <dbReference type="Pfam" id="PF13098"/>
    </source>
</evidence>
<protein>
    <submittedName>
        <fullName evidence="3">Thioredoxin fold domain-containing protein</fullName>
    </submittedName>
</protein>
<feature type="signal peptide" evidence="1">
    <location>
        <begin position="1"/>
        <end position="23"/>
    </location>
</feature>
<keyword evidence="1" id="KW-0732">Signal</keyword>
<dbReference type="AlphaFoldDB" id="A0A6P1DYJ1"/>
<feature type="domain" description="Thioredoxin-like fold" evidence="2">
    <location>
        <begin position="213"/>
        <end position="299"/>
    </location>
</feature>
<evidence type="ECO:0000313" key="3">
    <source>
        <dbReference type="EMBL" id="NEX22153.1"/>
    </source>
</evidence>
<proteinExistence type="predicted"/>
<dbReference type="SUPFAM" id="SSF52833">
    <property type="entry name" value="Thioredoxin-like"/>
    <property type="match status" value="2"/>
</dbReference>
<evidence type="ECO:0000313" key="4">
    <source>
        <dbReference type="Proteomes" id="UP000471640"/>
    </source>
</evidence>
<dbReference type="RefSeq" id="WP_164655250.1">
    <property type="nucleotide sequence ID" value="NZ_JAAIJR010000085.1"/>
</dbReference>
<dbReference type="InterPro" id="IPR036249">
    <property type="entry name" value="Thioredoxin-like_sf"/>
</dbReference>
<comment type="caution">
    <text evidence="3">The sequence shown here is derived from an EMBL/GenBank/DDBJ whole genome shotgun (WGS) entry which is preliminary data.</text>
</comment>
<feature type="domain" description="Thioredoxin-like fold" evidence="2">
    <location>
        <begin position="57"/>
        <end position="158"/>
    </location>
</feature>
<dbReference type="PROSITE" id="PS51257">
    <property type="entry name" value="PROKAR_LIPOPROTEIN"/>
    <property type="match status" value="1"/>
</dbReference>
<reference evidence="4" key="1">
    <citation type="journal article" date="2020" name="Microbiol. Resour. Announc.">
        <title>Draft Genome Sequences of Thiorhodococcus mannitoliphagus and Thiorhodococcus minor, Purple Sulfur Photosynthetic Bacteria in the Gammaproteobacterial Family Chromatiaceae.</title>
        <authorList>
            <person name="Aviles F.A."/>
            <person name="Meyer T.E."/>
            <person name="Kyndt J.A."/>
        </authorList>
    </citation>
    <scope>NUCLEOTIDE SEQUENCE [LARGE SCALE GENOMIC DNA]</scope>
    <source>
        <strain evidence="4">DSM 18266</strain>
    </source>
</reference>
<sequence>MTRVSMRRWLAIALLWVACPLMAGDFEDGDIQHVAYPSWFKDNFLDLREDVAEARAQGKLGLMVLFTTEGCSSCAAFIQRSLGDPELSSRVRSHFDAIGLEIFSDAEMVDPQGDPMRVKAFAKRAGAGFAPTLLFYGEDGALLFRGVGYYPPERFRLVLDYLTEDHAPRMTFAAYVAGQTPALTSEVPGEGLRGDPLFAEPPYALDRRHVTAQRPLAVIFETEGCADCKELHDGVLARSEVRDLLKQFDVVQLDARDSEIPVLTPTGQRKTPSAWYAAAGLSYLPAMLLFDENGREVLRTDAPVFRARMVNALSYVLERAYEKGWTYQRFARSKAMERSRTP</sequence>
<reference evidence="3 4" key="2">
    <citation type="submission" date="2020-02" db="EMBL/GenBank/DDBJ databases">
        <title>Genome sequences of Thiorhodococcus mannitoliphagus and Thiorhodococcus minor, purple sulfur photosynthetic bacteria in the gammaproteobacterial family, Chromatiaceae.</title>
        <authorList>
            <person name="Aviles F.A."/>
            <person name="Meyer T.E."/>
            <person name="Kyndt J.A."/>
        </authorList>
    </citation>
    <scope>NUCLEOTIDE SEQUENCE [LARGE SCALE GENOMIC DNA]</scope>
    <source>
        <strain evidence="3 4">DSM 18266</strain>
    </source>
</reference>
<feature type="chain" id="PRO_5026652605" evidence="1">
    <location>
        <begin position="24"/>
        <end position="342"/>
    </location>
</feature>
<gene>
    <name evidence="3" type="ORF">G3480_17890</name>
</gene>
<name>A0A6P1DYJ1_9GAMM</name>
<dbReference type="Proteomes" id="UP000471640">
    <property type="component" value="Unassembled WGS sequence"/>
</dbReference>
<evidence type="ECO:0000256" key="1">
    <source>
        <dbReference type="SAM" id="SignalP"/>
    </source>
</evidence>
<dbReference type="InterPro" id="IPR012336">
    <property type="entry name" value="Thioredoxin-like_fold"/>
</dbReference>
<organism evidence="3 4">
    <name type="scientific">Thiorhodococcus mannitoliphagus</name>
    <dbReference type="NCBI Taxonomy" id="329406"/>
    <lineage>
        <taxon>Bacteria</taxon>
        <taxon>Pseudomonadati</taxon>
        <taxon>Pseudomonadota</taxon>
        <taxon>Gammaproteobacteria</taxon>
        <taxon>Chromatiales</taxon>
        <taxon>Chromatiaceae</taxon>
        <taxon>Thiorhodococcus</taxon>
    </lineage>
</organism>
<dbReference type="Pfam" id="PF13098">
    <property type="entry name" value="Thioredoxin_2"/>
    <property type="match status" value="2"/>
</dbReference>
<dbReference type="Gene3D" id="3.40.30.10">
    <property type="entry name" value="Glutaredoxin"/>
    <property type="match status" value="2"/>
</dbReference>
<accession>A0A6P1DYJ1</accession>
<dbReference type="EMBL" id="JAAIJR010000085">
    <property type="protein sequence ID" value="NEX22153.1"/>
    <property type="molecule type" value="Genomic_DNA"/>
</dbReference>